<proteinExistence type="predicted"/>
<reference evidence="1 2" key="1">
    <citation type="journal article" date="2021" name="Elife">
        <title>Chloroplast acquisition without the gene transfer in kleptoplastic sea slugs, Plakobranchus ocellatus.</title>
        <authorList>
            <person name="Maeda T."/>
            <person name="Takahashi S."/>
            <person name="Yoshida T."/>
            <person name="Shimamura S."/>
            <person name="Takaki Y."/>
            <person name="Nagai Y."/>
            <person name="Toyoda A."/>
            <person name="Suzuki Y."/>
            <person name="Arimoto A."/>
            <person name="Ishii H."/>
            <person name="Satoh N."/>
            <person name="Nishiyama T."/>
            <person name="Hasebe M."/>
            <person name="Maruyama T."/>
            <person name="Minagawa J."/>
            <person name="Obokata J."/>
            <person name="Shigenobu S."/>
        </authorList>
    </citation>
    <scope>NUCLEOTIDE SEQUENCE [LARGE SCALE GENOMIC DNA]</scope>
</reference>
<dbReference type="SUPFAM" id="SSF56672">
    <property type="entry name" value="DNA/RNA polymerases"/>
    <property type="match status" value="1"/>
</dbReference>
<evidence type="ECO:0000313" key="1">
    <source>
        <dbReference type="EMBL" id="GFR68550.1"/>
    </source>
</evidence>
<evidence type="ECO:0000313" key="2">
    <source>
        <dbReference type="Proteomes" id="UP000762676"/>
    </source>
</evidence>
<gene>
    <name evidence="1" type="ORF">ElyMa_003734800</name>
</gene>
<dbReference type="AlphaFoldDB" id="A0AAV4F6B5"/>
<sequence>MPSRVSAVKDFLQPRDVKALQEFLGIINLYHHFIPNLASTLRPLYQVISTSKPRQALNCTKTQAFSASRGHYAGPSLHGLSNCSDGAIGAALEQ</sequence>
<comment type="caution">
    <text evidence="1">The sequence shown here is derived from an EMBL/GenBank/DDBJ whole genome shotgun (WGS) entry which is preliminary data.</text>
</comment>
<dbReference type="EMBL" id="BMAT01007654">
    <property type="protein sequence ID" value="GFR68550.1"/>
    <property type="molecule type" value="Genomic_DNA"/>
</dbReference>
<dbReference type="Gene3D" id="3.30.70.270">
    <property type="match status" value="1"/>
</dbReference>
<accession>A0AAV4F6B5</accession>
<dbReference type="InterPro" id="IPR043502">
    <property type="entry name" value="DNA/RNA_pol_sf"/>
</dbReference>
<dbReference type="Proteomes" id="UP000762676">
    <property type="component" value="Unassembled WGS sequence"/>
</dbReference>
<protein>
    <submittedName>
        <fullName evidence="1">Pol polyprotein</fullName>
    </submittedName>
</protein>
<organism evidence="1 2">
    <name type="scientific">Elysia marginata</name>
    <dbReference type="NCBI Taxonomy" id="1093978"/>
    <lineage>
        <taxon>Eukaryota</taxon>
        <taxon>Metazoa</taxon>
        <taxon>Spiralia</taxon>
        <taxon>Lophotrochozoa</taxon>
        <taxon>Mollusca</taxon>
        <taxon>Gastropoda</taxon>
        <taxon>Heterobranchia</taxon>
        <taxon>Euthyneura</taxon>
        <taxon>Panpulmonata</taxon>
        <taxon>Sacoglossa</taxon>
        <taxon>Placobranchoidea</taxon>
        <taxon>Plakobranchidae</taxon>
        <taxon>Elysia</taxon>
    </lineage>
</organism>
<name>A0AAV4F6B5_9GAST</name>
<dbReference type="InterPro" id="IPR043128">
    <property type="entry name" value="Rev_trsase/Diguanyl_cyclase"/>
</dbReference>
<keyword evidence="2" id="KW-1185">Reference proteome</keyword>